<evidence type="ECO:0000313" key="2">
    <source>
        <dbReference type="Proteomes" id="UP001321475"/>
    </source>
</evidence>
<accession>A0ABM8G545</accession>
<evidence type="ECO:0000313" key="1">
    <source>
        <dbReference type="EMBL" id="BDZ43201.1"/>
    </source>
</evidence>
<protein>
    <recommendedName>
        <fullName evidence="3">GDSL-like Lipase/Acylhydrolase family protein</fullName>
    </recommendedName>
</protein>
<dbReference type="SUPFAM" id="SSF52266">
    <property type="entry name" value="SGNH hydrolase"/>
    <property type="match status" value="1"/>
</dbReference>
<proteinExistence type="predicted"/>
<dbReference type="InterPro" id="IPR036514">
    <property type="entry name" value="SGNH_hydro_sf"/>
</dbReference>
<dbReference type="Proteomes" id="UP001321475">
    <property type="component" value="Chromosome"/>
</dbReference>
<name>A0ABM8G545_9CELL</name>
<dbReference type="Gene3D" id="3.40.50.1110">
    <property type="entry name" value="SGNH hydrolase"/>
    <property type="match status" value="1"/>
</dbReference>
<dbReference type="RefSeq" id="WP_286217498.1">
    <property type="nucleotide sequence ID" value="NZ_AP027729.1"/>
</dbReference>
<organism evidence="1 2">
    <name type="scientific">Paraoerskovia sediminicola</name>
    <dbReference type="NCBI Taxonomy" id="1138587"/>
    <lineage>
        <taxon>Bacteria</taxon>
        <taxon>Bacillati</taxon>
        <taxon>Actinomycetota</taxon>
        <taxon>Actinomycetes</taxon>
        <taxon>Micrococcales</taxon>
        <taxon>Cellulomonadaceae</taxon>
        <taxon>Paraoerskovia</taxon>
    </lineage>
</organism>
<evidence type="ECO:0008006" key="3">
    <source>
        <dbReference type="Google" id="ProtNLM"/>
    </source>
</evidence>
<dbReference type="EMBL" id="AP027729">
    <property type="protein sequence ID" value="BDZ43201.1"/>
    <property type="molecule type" value="Genomic_DNA"/>
</dbReference>
<keyword evidence="2" id="KW-1185">Reference proteome</keyword>
<sequence>MTLIGDSVALGSAGAISGRLDGILIDARVSRQMKDLPDLAASLKGKGQLRDYVVVALATNSTLSTGVVERAVSALGDRHVVLVNGYGDRSWIGPGNKVLAAVAKKHGNVVVADWRSVAAENRHLLGPDGIHPQLSGTDAYARVIERGLAAAAG</sequence>
<gene>
    <name evidence="1" type="ORF">GCM10025865_25000</name>
</gene>
<reference evidence="2" key="1">
    <citation type="journal article" date="2019" name="Int. J. Syst. Evol. Microbiol.">
        <title>The Global Catalogue of Microorganisms (GCM) 10K type strain sequencing project: providing services to taxonomists for standard genome sequencing and annotation.</title>
        <authorList>
            <consortium name="The Broad Institute Genomics Platform"/>
            <consortium name="The Broad Institute Genome Sequencing Center for Infectious Disease"/>
            <person name="Wu L."/>
            <person name="Ma J."/>
        </authorList>
    </citation>
    <scope>NUCLEOTIDE SEQUENCE [LARGE SCALE GENOMIC DNA]</scope>
    <source>
        <strain evidence="2">NBRC 108565</strain>
    </source>
</reference>